<evidence type="ECO:0000313" key="2">
    <source>
        <dbReference type="EMBL" id="KAJ6225284.1"/>
    </source>
</evidence>
<feature type="region of interest" description="Disordered" evidence="1">
    <location>
        <begin position="77"/>
        <end position="102"/>
    </location>
</feature>
<feature type="compositionally biased region" description="Low complexity" evidence="1">
    <location>
        <begin position="133"/>
        <end position="153"/>
    </location>
</feature>
<dbReference type="EMBL" id="JAPWDV010000001">
    <property type="protein sequence ID" value="KAJ6225284.1"/>
    <property type="molecule type" value="Genomic_DNA"/>
</dbReference>
<feature type="compositionally biased region" description="Low complexity" evidence="1">
    <location>
        <begin position="175"/>
        <end position="193"/>
    </location>
</feature>
<dbReference type="AlphaFoldDB" id="A0A9Q0MGC5"/>
<organism evidence="2 3">
    <name type="scientific">Blomia tropicalis</name>
    <name type="common">Mite</name>
    <dbReference type="NCBI Taxonomy" id="40697"/>
    <lineage>
        <taxon>Eukaryota</taxon>
        <taxon>Metazoa</taxon>
        <taxon>Ecdysozoa</taxon>
        <taxon>Arthropoda</taxon>
        <taxon>Chelicerata</taxon>
        <taxon>Arachnida</taxon>
        <taxon>Acari</taxon>
        <taxon>Acariformes</taxon>
        <taxon>Sarcoptiformes</taxon>
        <taxon>Astigmata</taxon>
        <taxon>Glycyphagoidea</taxon>
        <taxon>Echimyopodidae</taxon>
        <taxon>Blomia</taxon>
    </lineage>
</organism>
<dbReference type="Proteomes" id="UP001142055">
    <property type="component" value="Chromosome 1"/>
</dbReference>
<evidence type="ECO:0000256" key="1">
    <source>
        <dbReference type="SAM" id="MobiDB-lite"/>
    </source>
</evidence>
<feature type="compositionally biased region" description="Low complexity" evidence="1">
    <location>
        <begin position="79"/>
        <end position="102"/>
    </location>
</feature>
<comment type="caution">
    <text evidence="2">The sequence shown here is derived from an EMBL/GenBank/DDBJ whole genome shotgun (WGS) entry which is preliminary data.</text>
</comment>
<feature type="compositionally biased region" description="Polar residues" evidence="1">
    <location>
        <begin position="159"/>
        <end position="174"/>
    </location>
</feature>
<reference evidence="2" key="1">
    <citation type="submission" date="2022-12" db="EMBL/GenBank/DDBJ databases">
        <title>Genome assemblies of Blomia tropicalis.</title>
        <authorList>
            <person name="Cui Y."/>
        </authorList>
    </citation>
    <scope>NUCLEOTIDE SEQUENCE</scope>
    <source>
        <tissue evidence="2">Adult mites</tissue>
    </source>
</reference>
<evidence type="ECO:0000313" key="3">
    <source>
        <dbReference type="Proteomes" id="UP001142055"/>
    </source>
</evidence>
<accession>A0A9Q0MGC5</accession>
<protein>
    <submittedName>
        <fullName evidence="2">Uncharacterized protein</fullName>
    </submittedName>
</protein>
<name>A0A9Q0MGC5_BLOTA</name>
<proteinExistence type="predicted"/>
<keyword evidence="3" id="KW-1185">Reference proteome</keyword>
<sequence length="242" mass="25872">MKPPATRLEPNYDIKMELKTNRYRHKSKLNYDIDSYGSNNRSPVLHSSRGIAKVTPITIQPYVRLNQPNSVIPIPSAPTSSIGLTSTNGSTTSTTAPTSKPSIHNPLPIATVSAVISSVSASSAFGVNEPPLSSSVTNVQSSTTTTSTTTTTSFPIGSINKSGRNGKSIDQQYRTTTKSPNTATTTTTTTTETSFVSSDEESNLCFLSNGGSSETFTVNEAMPIDSVIGSIKFKIEILFSWY</sequence>
<feature type="region of interest" description="Disordered" evidence="1">
    <location>
        <begin position="129"/>
        <end position="193"/>
    </location>
</feature>
<gene>
    <name evidence="2" type="ORF">RDWZM_003829</name>
</gene>